<dbReference type="Pfam" id="PF00127">
    <property type="entry name" value="Copper-bind"/>
    <property type="match status" value="1"/>
</dbReference>
<reference evidence="4 5" key="1">
    <citation type="submission" date="2018-01" db="EMBL/GenBank/DDBJ databases">
        <title>Complete genome sequence of Salinigranum rubrum GX10T, an extremely halophilic archaeon isolated from a marine solar saltern.</title>
        <authorList>
            <person name="Han S."/>
        </authorList>
    </citation>
    <scope>NUCLEOTIDE SEQUENCE [LARGE SCALE GENOMIC DNA]</scope>
    <source>
        <strain evidence="4 5">GX10</strain>
    </source>
</reference>
<dbReference type="SUPFAM" id="SSF49503">
    <property type="entry name" value="Cupredoxins"/>
    <property type="match status" value="1"/>
</dbReference>
<keyword evidence="2" id="KW-0186">Copper</keyword>
<evidence type="ECO:0000256" key="1">
    <source>
        <dbReference type="ARBA" id="ARBA00022723"/>
    </source>
</evidence>
<protein>
    <recommendedName>
        <fullName evidence="3">Blue (type 1) copper domain-containing protein</fullName>
    </recommendedName>
</protein>
<dbReference type="PROSITE" id="PS51318">
    <property type="entry name" value="TAT"/>
    <property type="match status" value="1"/>
</dbReference>
<feature type="domain" description="Blue (type 1) copper" evidence="3">
    <location>
        <begin position="158"/>
        <end position="245"/>
    </location>
</feature>
<evidence type="ECO:0000313" key="5">
    <source>
        <dbReference type="Proteomes" id="UP000236584"/>
    </source>
</evidence>
<dbReference type="RefSeq" id="WP_103425998.1">
    <property type="nucleotide sequence ID" value="NZ_CP026309.1"/>
</dbReference>
<dbReference type="Gene3D" id="2.60.40.420">
    <property type="entry name" value="Cupredoxins - blue copper proteins"/>
    <property type="match status" value="1"/>
</dbReference>
<gene>
    <name evidence="4" type="ORF">C2R22_12200</name>
</gene>
<evidence type="ECO:0000256" key="2">
    <source>
        <dbReference type="ARBA" id="ARBA00023008"/>
    </source>
</evidence>
<proteinExistence type="predicted"/>
<dbReference type="InterPro" id="IPR008972">
    <property type="entry name" value="Cupredoxin"/>
</dbReference>
<dbReference type="Proteomes" id="UP000236584">
    <property type="component" value="Chromosome"/>
</dbReference>
<organism evidence="4 5">
    <name type="scientific">Salinigranum rubrum</name>
    <dbReference type="NCBI Taxonomy" id="755307"/>
    <lineage>
        <taxon>Archaea</taxon>
        <taxon>Methanobacteriati</taxon>
        <taxon>Methanobacteriota</taxon>
        <taxon>Stenosarchaea group</taxon>
        <taxon>Halobacteria</taxon>
        <taxon>Halobacteriales</taxon>
        <taxon>Haloferacaceae</taxon>
        <taxon>Salinigranum</taxon>
    </lineage>
</organism>
<dbReference type="EMBL" id="CP026309">
    <property type="protein sequence ID" value="AUV82309.1"/>
    <property type="molecule type" value="Genomic_DNA"/>
</dbReference>
<keyword evidence="5" id="KW-1185">Reference proteome</keyword>
<name>A0A2I8VMJ0_9EURY</name>
<dbReference type="GO" id="GO:0005507">
    <property type="term" value="F:copper ion binding"/>
    <property type="evidence" value="ECO:0007669"/>
    <property type="project" value="InterPro"/>
</dbReference>
<dbReference type="KEGG" id="srub:C2R22_12200"/>
<evidence type="ECO:0000259" key="3">
    <source>
        <dbReference type="Pfam" id="PF00127"/>
    </source>
</evidence>
<dbReference type="InterPro" id="IPR006311">
    <property type="entry name" value="TAT_signal"/>
</dbReference>
<dbReference type="GeneID" id="35592865"/>
<dbReference type="OrthoDB" id="186995at2157"/>
<evidence type="ECO:0000313" key="4">
    <source>
        <dbReference type="EMBL" id="AUV82309.1"/>
    </source>
</evidence>
<dbReference type="InterPro" id="IPR000923">
    <property type="entry name" value="BlueCu_1"/>
</dbReference>
<dbReference type="AlphaFoldDB" id="A0A2I8VMJ0"/>
<keyword evidence="1" id="KW-0479">Metal-binding</keyword>
<sequence>MNNGEGGDERELTFDTIPRRTVLKATGGGVGLSLGTGSVAAASGERTVEQVGIKNYVDPVFGFAAMGPNPCASGDDSCLERFPEQIRPSALIGMHIGIPGLLFGVAESGVPSDQTTATINAAVADGSLSGDQLPGGAVTVGGDRVPIRAIAGALVDTVGFHFDPAGLLVSPGDLVLFNAASPDHGVAAFHEQHGRQNRVPDGVGPLSSPLVPVGGFWIAHFETEGVYDLYCPPHGVFGMVVRVVVWDGDVPDLSVENTGRPPEEENALPSILAGLDPNVPSSAEALESEALDPANIVSRGEVGWHEVVEEHRAG</sequence>
<accession>A0A2I8VMJ0</accession>
<dbReference type="GO" id="GO:0009055">
    <property type="term" value="F:electron transfer activity"/>
    <property type="evidence" value="ECO:0007669"/>
    <property type="project" value="InterPro"/>
</dbReference>